<dbReference type="AlphaFoldDB" id="A0A6J4UB67"/>
<feature type="binding site" evidence="15">
    <location>
        <begin position="290"/>
        <end position="302"/>
    </location>
    <ligand>
        <name>NAD(+)</name>
        <dbReference type="ChEBI" id="CHEBI:57540"/>
    </ligand>
</feature>
<evidence type="ECO:0000256" key="13">
    <source>
        <dbReference type="ARBA" id="ARBA00023027"/>
    </source>
</evidence>
<feature type="binding site" evidence="15">
    <location>
        <position position="138"/>
    </location>
    <ligand>
        <name>substrate</name>
    </ligand>
</feature>
<feature type="binding site" evidence="15">
    <location>
        <position position="100"/>
    </location>
    <ligand>
        <name>substrate</name>
    </ligand>
</feature>
<dbReference type="NCBIfam" id="TIGR00169">
    <property type="entry name" value="leuB"/>
    <property type="match status" value="1"/>
</dbReference>
<dbReference type="UniPathway" id="UPA00048">
    <property type="reaction ID" value="UER00072"/>
</dbReference>
<evidence type="ECO:0000256" key="1">
    <source>
        <dbReference type="ARBA" id="ARBA00000624"/>
    </source>
</evidence>
<dbReference type="PROSITE" id="PS00470">
    <property type="entry name" value="IDH_IMDH"/>
    <property type="match status" value="1"/>
</dbReference>
<comment type="similarity">
    <text evidence="5 15">Belongs to the isocitrate and isopropylmalate dehydrogenases family. LeuB type 1 subfamily.</text>
</comment>
<evidence type="ECO:0000256" key="15">
    <source>
        <dbReference type="HAMAP-Rule" id="MF_01033"/>
    </source>
</evidence>
<proteinExistence type="inferred from homology"/>
<feature type="binding site" evidence="15">
    <location>
        <position position="255"/>
    </location>
    <ligand>
        <name>Mg(2+)</name>
        <dbReference type="ChEBI" id="CHEBI:18420"/>
    </ligand>
</feature>
<comment type="cofactor">
    <cofactor evidence="2">
        <name>Mn(2+)</name>
        <dbReference type="ChEBI" id="CHEBI:29035"/>
    </cofactor>
</comment>
<keyword evidence="8 15" id="KW-0963">Cytoplasm</keyword>
<dbReference type="PANTHER" id="PTHR42979:SF1">
    <property type="entry name" value="3-ISOPROPYLMALATE DEHYDROGENASE"/>
    <property type="match status" value="1"/>
</dbReference>
<evidence type="ECO:0000256" key="12">
    <source>
        <dbReference type="ARBA" id="ARBA00023002"/>
    </source>
</evidence>
<dbReference type="SMART" id="SM01329">
    <property type="entry name" value="Iso_dh"/>
    <property type="match status" value="1"/>
</dbReference>
<evidence type="ECO:0000259" key="17">
    <source>
        <dbReference type="SMART" id="SM01329"/>
    </source>
</evidence>
<dbReference type="PANTHER" id="PTHR42979">
    <property type="entry name" value="3-ISOPROPYLMALATE DEHYDROGENASE"/>
    <property type="match status" value="1"/>
</dbReference>
<evidence type="ECO:0000256" key="16">
    <source>
        <dbReference type="RuleBase" id="RU004445"/>
    </source>
</evidence>
<comment type="catalytic activity">
    <reaction evidence="1 15 16">
        <text>(2R,3S)-3-isopropylmalate + NAD(+) = 4-methyl-2-oxopentanoate + CO2 + NADH</text>
        <dbReference type="Rhea" id="RHEA:32271"/>
        <dbReference type="ChEBI" id="CHEBI:16526"/>
        <dbReference type="ChEBI" id="CHEBI:17865"/>
        <dbReference type="ChEBI" id="CHEBI:35121"/>
        <dbReference type="ChEBI" id="CHEBI:57540"/>
        <dbReference type="ChEBI" id="CHEBI:57945"/>
        <dbReference type="EC" id="1.1.1.85"/>
    </reaction>
</comment>
<dbReference type="GO" id="GO:0009098">
    <property type="term" value="P:L-leucine biosynthetic process"/>
    <property type="evidence" value="ECO:0007669"/>
    <property type="project" value="UniProtKB-UniRule"/>
</dbReference>
<evidence type="ECO:0000313" key="18">
    <source>
        <dbReference type="EMBL" id="CAA9543581.1"/>
    </source>
</evidence>
<comment type="subunit">
    <text evidence="6 15 16">Homodimer.</text>
</comment>
<evidence type="ECO:0000256" key="9">
    <source>
        <dbReference type="ARBA" id="ARBA00022605"/>
    </source>
</evidence>
<feature type="binding site" evidence="15">
    <location>
        <position position="251"/>
    </location>
    <ligand>
        <name>Mg(2+)</name>
        <dbReference type="ChEBI" id="CHEBI:18420"/>
    </ligand>
</feature>
<keyword evidence="7 15" id="KW-0432">Leucine biosynthesis</keyword>
<dbReference type="GO" id="GO:0000287">
    <property type="term" value="F:magnesium ion binding"/>
    <property type="evidence" value="ECO:0007669"/>
    <property type="project" value="InterPro"/>
</dbReference>
<feature type="site" description="Important for catalysis" evidence="15">
    <location>
        <position position="195"/>
    </location>
</feature>
<evidence type="ECO:0000256" key="4">
    <source>
        <dbReference type="ARBA" id="ARBA00004762"/>
    </source>
</evidence>
<keyword evidence="15" id="KW-0464">Manganese</keyword>
<dbReference type="GO" id="GO:0005829">
    <property type="term" value="C:cytosol"/>
    <property type="evidence" value="ECO:0007669"/>
    <property type="project" value="TreeGrafter"/>
</dbReference>
<dbReference type="HAMAP" id="MF_01033">
    <property type="entry name" value="LeuB_type1"/>
    <property type="match status" value="1"/>
</dbReference>
<dbReference type="FunFam" id="3.40.718.10:FF:000028">
    <property type="entry name" value="3-isopropylmalate dehydrogenase"/>
    <property type="match status" value="1"/>
</dbReference>
<feature type="site" description="Important for catalysis" evidence="15">
    <location>
        <position position="145"/>
    </location>
</feature>
<keyword evidence="9 15" id="KW-0028">Amino-acid biosynthesis</keyword>
<dbReference type="SUPFAM" id="SSF53659">
    <property type="entry name" value="Isocitrate/Isopropylmalate dehydrogenase-like"/>
    <property type="match status" value="1"/>
</dbReference>
<evidence type="ECO:0000256" key="11">
    <source>
        <dbReference type="ARBA" id="ARBA00022842"/>
    </source>
</evidence>
<dbReference type="GO" id="GO:0051287">
    <property type="term" value="F:NAD binding"/>
    <property type="evidence" value="ECO:0007669"/>
    <property type="project" value="InterPro"/>
</dbReference>
<evidence type="ECO:0000256" key="7">
    <source>
        <dbReference type="ARBA" id="ARBA00022430"/>
    </source>
</evidence>
<keyword evidence="14 15" id="KW-0100">Branched-chain amino acid biosynthesis</keyword>
<keyword evidence="13 15" id="KW-0520">NAD</keyword>
<keyword evidence="12 15" id="KW-0560">Oxidoreductase</keyword>
<dbReference type="EMBL" id="CADCWF010000061">
    <property type="protein sequence ID" value="CAA9543581.1"/>
    <property type="molecule type" value="Genomic_DNA"/>
</dbReference>
<feature type="domain" description="Isopropylmalate dehydrogenase-like" evidence="17">
    <location>
        <begin position="8"/>
        <end position="360"/>
    </location>
</feature>
<comment type="subcellular location">
    <subcellularLocation>
        <location evidence="3 15">Cytoplasm</location>
    </subcellularLocation>
</comment>
<dbReference type="Pfam" id="PF00180">
    <property type="entry name" value="Iso_dh"/>
    <property type="match status" value="1"/>
</dbReference>
<dbReference type="Gene3D" id="3.40.718.10">
    <property type="entry name" value="Isopropylmalate Dehydrogenase"/>
    <property type="match status" value="1"/>
</dbReference>
<gene>
    <name evidence="15" type="primary">leuB</name>
    <name evidence="18" type="ORF">AVDCRST_MAG59-1063</name>
</gene>
<evidence type="ECO:0000256" key="5">
    <source>
        <dbReference type="ARBA" id="ARBA00008319"/>
    </source>
</evidence>
<evidence type="ECO:0000256" key="2">
    <source>
        <dbReference type="ARBA" id="ARBA00001936"/>
    </source>
</evidence>
<dbReference type="InterPro" id="IPR019818">
    <property type="entry name" value="IsoCit/isopropylmalate_DH_CS"/>
</dbReference>
<evidence type="ECO:0000256" key="14">
    <source>
        <dbReference type="ARBA" id="ARBA00023304"/>
    </source>
</evidence>
<dbReference type="EC" id="1.1.1.85" evidence="15"/>
<keyword evidence="10 15" id="KW-0479">Metal-binding</keyword>
<comment type="function">
    <text evidence="15 16">Catalyzes the oxidation of 3-carboxy-2-hydroxy-4-methylpentanoate (3-isopropylmalate) to 3-carboxy-4-methyl-2-oxopentanoate. The product decarboxylates to 4-methyl-2 oxopentanoate.</text>
</comment>
<keyword evidence="11 15" id="KW-0460">Magnesium</keyword>
<accession>A0A6J4UB67</accession>
<dbReference type="InterPro" id="IPR024084">
    <property type="entry name" value="IsoPropMal-DH-like_dom"/>
</dbReference>
<evidence type="ECO:0000256" key="8">
    <source>
        <dbReference type="ARBA" id="ARBA00022490"/>
    </source>
</evidence>
<evidence type="ECO:0000256" key="3">
    <source>
        <dbReference type="ARBA" id="ARBA00004496"/>
    </source>
</evidence>
<sequence>MGTRIEARIVLLPGDGVGPEVVAEATRVLDAVAARWGHRWTYDTVAIGGEAVDAFGEPLRDEDVARCRTADALLLGAVGGPKWDGFERERRPEQGLLKIRKALGLYANLRPVSVMPGLADASPLKPHLLEGVDLLVVRELTGGIYFGRPSRQWREWRGRVAIDTLVYREHEIRRVVRLAFELAGSRRGRLASVDKANVLQSSRLWRAVVEEVADDFPGVNWEHVLVDAMAMHLVRSPGRYDVVVTENMFGDILTDEASVLAGSIGLLPSASIGPAGIRGRPLGLYEPIHGSAPDIAGRDIANPTGAILSAAMLLRLSLGLEEEARAVEAAVIDVVSGGVRTADLAADGSPAGTQAFGSAVAERVSDG</sequence>
<feature type="binding site" evidence="15">
    <location>
        <position position="110"/>
    </location>
    <ligand>
        <name>substrate</name>
    </ligand>
</feature>
<feature type="binding site" evidence="15">
    <location>
        <begin position="80"/>
        <end position="93"/>
    </location>
    <ligand>
        <name>NAD(+)</name>
        <dbReference type="ChEBI" id="CHEBI:57540"/>
    </ligand>
</feature>
<reference evidence="18" key="1">
    <citation type="submission" date="2020-02" db="EMBL/GenBank/DDBJ databases">
        <authorList>
            <person name="Meier V. D."/>
        </authorList>
    </citation>
    <scope>NUCLEOTIDE SEQUENCE</scope>
    <source>
        <strain evidence="18">AVDCRST_MAG59</strain>
    </source>
</reference>
<organism evidence="18">
    <name type="scientific">uncultured Thermomicrobiales bacterium</name>
    <dbReference type="NCBI Taxonomy" id="1645740"/>
    <lineage>
        <taxon>Bacteria</taxon>
        <taxon>Pseudomonadati</taxon>
        <taxon>Thermomicrobiota</taxon>
        <taxon>Thermomicrobia</taxon>
        <taxon>Thermomicrobiales</taxon>
        <taxon>environmental samples</taxon>
    </lineage>
</organism>
<dbReference type="InterPro" id="IPR004429">
    <property type="entry name" value="Isopropylmalate_DH"/>
</dbReference>
<evidence type="ECO:0000256" key="6">
    <source>
        <dbReference type="ARBA" id="ARBA00011738"/>
    </source>
</evidence>
<feature type="binding site" evidence="15">
    <location>
        <position position="227"/>
    </location>
    <ligand>
        <name>Mg(2+)</name>
        <dbReference type="ChEBI" id="CHEBI:18420"/>
    </ligand>
</feature>
<evidence type="ECO:0000256" key="10">
    <source>
        <dbReference type="ARBA" id="ARBA00022723"/>
    </source>
</evidence>
<comment type="cofactor">
    <cofactor evidence="15 16">
        <name>Mg(2+)</name>
        <dbReference type="ChEBI" id="CHEBI:18420"/>
    </cofactor>
    <cofactor evidence="15 16">
        <name>Mn(2+)</name>
        <dbReference type="ChEBI" id="CHEBI:29035"/>
    </cofactor>
    <text evidence="15 16">Binds 1 Mg(2+) or Mn(2+) ion per subunit.</text>
</comment>
<dbReference type="GO" id="GO:0003862">
    <property type="term" value="F:3-isopropylmalate dehydrogenase activity"/>
    <property type="evidence" value="ECO:0007669"/>
    <property type="project" value="UniProtKB-UniRule"/>
</dbReference>
<feature type="binding site" evidence="15">
    <location>
        <position position="227"/>
    </location>
    <ligand>
        <name>substrate</name>
    </ligand>
</feature>
<comment type="pathway">
    <text evidence="4 15 16">Amino-acid biosynthesis; L-leucine biosynthesis; L-leucine from 3-methyl-2-oxobutanoate: step 3/4.</text>
</comment>
<protein>
    <recommendedName>
        <fullName evidence="15">3-isopropylmalate dehydrogenase</fullName>
        <ecNumber evidence="15">1.1.1.85</ecNumber>
    </recommendedName>
    <alternativeName>
        <fullName evidence="15">3-IPM-DH</fullName>
    </alternativeName>
    <alternativeName>
        <fullName evidence="15">Beta-IPM dehydrogenase</fullName>
        <shortName evidence="15">IMDH</shortName>
    </alternativeName>
</protein>
<name>A0A6J4UB67_9BACT</name>